<accession>A0A2R4X179</accession>
<dbReference type="KEGG" id="harc:HARCEL1_07350"/>
<dbReference type="PANTHER" id="PTHR42930:SF6">
    <property type="entry name" value="PHOSPHATE REGULATORY PROTEIN-LIKE PROTEIN"/>
    <property type="match status" value="1"/>
</dbReference>
<dbReference type="SUPFAM" id="SSF109755">
    <property type="entry name" value="PhoU-like"/>
    <property type="match status" value="1"/>
</dbReference>
<gene>
    <name evidence="2" type="ORF">HARCEL1_07350</name>
</gene>
<reference evidence="2 3" key="1">
    <citation type="submission" date="2018-04" db="EMBL/GenBank/DDBJ databases">
        <title>Halococcoides cellulosivorans gen. nov., sp. nov., an extremely halophilic cellulose-utilizing haloarchaeon from hypersaline lakes.</title>
        <authorList>
            <person name="Sorokin D.Y."/>
            <person name="Toshchakov S.V."/>
            <person name="Samarov N.I."/>
            <person name="Korzhenkov A."/>
            <person name="Kublanov I.V."/>
        </authorList>
    </citation>
    <scope>NUCLEOTIDE SEQUENCE [LARGE SCALE GENOMIC DNA]</scope>
    <source>
        <strain evidence="2 3">HArcel1</strain>
    </source>
</reference>
<keyword evidence="3" id="KW-1185">Reference proteome</keyword>
<dbReference type="InterPro" id="IPR038078">
    <property type="entry name" value="PhoU-like_sf"/>
</dbReference>
<evidence type="ECO:0000259" key="1">
    <source>
        <dbReference type="Pfam" id="PF01895"/>
    </source>
</evidence>
<dbReference type="RefSeq" id="WP_108381905.1">
    <property type="nucleotide sequence ID" value="NZ_CP028858.1"/>
</dbReference>
<dbReference type="GeneID" id="36512311"/>
<sequence length="335" mass="36551">METRKIQQVGSGTFTVSIPADWAAAHDIEAGSTAYLYTHRDGSLVVRWNERDQSDLATTDIEASGLDPAATARTLVTAYGAGFSTIRLHAPGGLSDAQRRAVHTRARDLTGVEVTDESAEAVVVRGLLNTGDVSVRQSTIQLQYVTLSMFESALDCLTGETPSQHVVDRDDDADRLFWLLARHFNRSLQNMIELDRLGLTRSELFTYFATARQFERIADHAVTIARSVDHRDHSVSEALATETRALGMDARQVVETASKAIVDDRASGPHDSIEAAERVVRAARRLDDTLIDRAPRDASLVARVLDSVIRTAECGANIAALALRRSLAEDSGPRS</sequence>
<dbReference type="InterPro" id="IPR026022">
    <property type="entry name" value="PhoU_dom"/>
</dbReference>
<dbReference type="Gene3D" id="1.20.58.220">
    <property type="entry name" value="Phosphate transport system protein phou homolog 2, domain 2"/>
    <property type="match status" value="1"/>
</dbReference>
<proteinExistence type="predicted"/>
<organism evidence="2 3">
    <name type="scientific">Halococcoides cellulosivorans</name>
    <dbReference type="NCBI Taxonomy" id="1679096"/>
    <lineage>
        <taxon>Archaea</taxon>
        <taxon>Methanobacteriati</taxon>
        <taxon>Methanobacteriota</taxon>
        <taxon>Stenosarchaea group</taxon>
        <taxon>Halobacteria</taxon>
        <taxon>Halobacteriales</taxon>
        <taxon>Haloarculaceae</taxon>
        <taxon>Halococcoides</taxon>
    </lineage>
</organism>
<dbReference type="GO" id="GO:0030643">
    <property type="term" value="P:intracellular phosphate ion homeostasis"/>
    <property type="evidence" value="ECO:0007669"/>
    <property type="project" value="InterPro"/>
</dbReference>
<protein>
    <submittedName>
        <fullName evidence="2">AbrB family transcriptional regulator</fullName>
    </submittedName>
</protein>
<dbReference type="Proteomes" id="UP000244727">
    <property type="component" value="Chromosome"/>
</dbReference>
<feature type="domain" description="PhoU" evidence="1">
    <location>
        <begin position="143"/>
        <end position="228"/>
    </location>
</feature>
<evidence type="ECO:0000313" key="3">
    <source>
        <dbReference type="Proteomes" id="UP000244727"/>
    </source>
</evidence>
<dbReference type="GO" id="GO:0045936">
    <property type="term" value="P:negative regulation of phosphate metabolic process"/>
    <property type="evidence" value="ECO:0007669"/>
    <property type="project" value="InterPro"/>
</dbReference>
<name>A0A2R4X179_9EURY</name>
<evidence type="ECO:0000313" key="2">
    <source>
        <dbReference type="EMBL" id="AWB27536.1"/>
    </source>
</evidence>
<dbReference type="PANTHER" id="PTHR42930">
    <property type="entry name" value="PHOSPHATE-SPECIFIC TRANSPORT SYSTEM ACCESSORY PROTEIN PHOU"/>
    <property type="match status" value="1"/>
</dbReference>
<dbReference type="EMBL" id="CP028858">
    <property type="protein sequence ID" value="AWB27536.1"/>
    <property type="molecule type" value="Genomic_DNA"/>
</dbReference>
<dbReference type="Pfam" id="PF01895">
    <property type="entry name" value="PhoU"/>
    <property type="match status" value="1"/>
</dbReference>
<dbReference type="InterPro" id="IPR028366">
    <property type="entry name" value="PhoU"/>
</dbReference>
<dbReference type="AlphaFoldDB" id="A0A2R4X179"/>